<dbReference type="PANTHER" id="PTHR43649:SF12">
    <property type="entry name" value="DIACETYLCHITOBIOSE BINDING PROTEIN DASA"/>
    <property type="match status" value="1"/>
</dbReference>
<dbReference type="PANTHER" id="PTHR43649">
    <property type="entry name" value="ARABINOSE-BINDING PROTEIN-RELATED"/>
    <property type="match status" value="1"/>
</dbReference>
<dbReference type="CDD" id="cd13585">
    <property type="entry name" value="PBP2_TMBP_like"/>
    <property type="match status" value="1"/>
</dbReference>
<dbReference type="Pfam" id="PF01547">
    <property type="entry name" value="SBP_bac_1"/>
    <property type="match status" value="1"/>
</dbReference>
<name>A0ABW8NCK9_9MICC</name>
<keyword evidence="3" id="KW-1185">Reference proteome</keyword>
<feature type="signal peptide" evidence="1">
    <location>
        <begin position="1"/>
        <end position="22"/>
    </location>
</feature>
<keyword evidence="1" id="KW-0732">Signal</keyword>
<keyword evidence="2" id="KW-0813">Transport</keyword>
<proteinExistence type="predicted"/>
<dbReference type="InterPro" id="IPR050490">
    <property type="entry name" value="Bact_solute-bd_prot1"/>
</dbReference>
<dbReference type="Proteomes" id="UP001620520">
    <property type="component" value="Unassembled WGS sequence"/>
</dbReference>
<comment type="caution">
    <text evidence="2">The sequence shown here is derived from an EMBL/GenBank/DDBJ whole genome shotgun (WGS) entry which is preliminary data.</text>
</comment>
<evidence type="ECO:0000313" key="2">
    <source>
        <dbReference type="EMBL" id="MFK4641317.1"/>
    </source>
</evidence>
<accession>A0ABW8NCK9</accession>
<dbReference type="SUPFAM" id="SSF53850">
    <property type="entry name" value="Periplasmic binding protein-like II"/>
    <property type="match status" value="1"/>
</dbReference>
<keyword evidence="2" id="KW-0762">Sugar transport</keyword>
<reference evidence="2 3" key="1">
    <citation type="submission" date="2024-10" db="EMBL/GenBank/DDBJ databases">
        <title>Novel secondary metabolite-producing bacteria for plant disease control.</title>
        <authorList>
            <person name="Chevrette M."/>
        </authorList>
    </citation>
    <scope>NUCLEOTIDE SEQUENCE [LARGE SCALE GENOMIC DNA]</scope>
    <source>
        <strain evidence="2 3">J30 TE3557</strain>
    </source>
</reference>
<organism evidence="2 3">
    <name type="scientific">Paenarthrobacter histidinolovorans</name>
    <dbReference type="NCBI Taxonomy" id="43664"/>
    <lineage>
        <taxon>Bacteria</taxon>
        <taxon>Bacillati</taxon>
        <taxon>Actinomycetota</taxon>
        <taxon>Actinomycetes</taxon>
        <taxon>Micrococcales</taxon>
        <taxon>Micrococcaceae</taxon>
        <taxon>Paenarthrobacter</taxon>
    </lineage>
</organism>
<dbReference type="Gene3D" id="3.40.190.10">
    <property type="entry name" value="Periplasmic binding protein-like II"/>
    <property type="match status" value="1"/>
</dbReference>
<protein>
    <submittedName>
        <fullName evidence="2">Multiple sugar transport system substrate-binding protein</fullName>
    </submittedName>
</protein>
<feature type="chain" id="PRO_5045813307" evidence="1">
    <location>
        <begin position="23"/>
        <end position="430"/>
    </location>
</feature>
<dbReference type="PROSITE" id="PS51257">
    <property type="entry name" value="PROKAR_LIPOPROTEIN"/>
    <property type="match status" value="1"/>
</dbReference>
<gene>
    <name evidence="2" type="ORF">ABIA52_004206</name>
</gene>
<sequence length="430" mass="44851">MKLATKLAAVVAGTAVMFGAAACGSSSTSGSSDASSADVTLDWSFWSQGEEGNKTWKELAAQVTEKYPNIKVNLTTAPFADYFTKLQSQLAGGTAPCIVSMQSLRLPAFAKAMEPMEGPLAEAAGFKADEWSPGALKALQSSDKQYALPYGLSTMVMYYNKDAFKAAGVDEPKSGWTTDEFIAAGKKVSASMGKPAFGESFSDLHMYSQLLAFNGARPVSDDGALQLNDGKVTDAFGWYSGLATHEKISSVPASSSDVAWGEQQFVAGNTAMAVDGTWNIKSNVTDAAGFKVGVVALPQGTNGGGTFSANSGFGISKTCKNKEAAAKAIGVLTDAASQAASAKAGNQPARLAATDAFIQGLKTDIDPTNPGYSDQVAAVVKASSEKAVPFISTDNWDKVTKLMGQQFQQAYTDKISPEEALKNVQESGAK</sequence>
<evidence type="ECO:0000313" key="3">
    <source>
        <dbReference type="Proteomes" id="UP001620520"/>
    </source>
</evidence>
<evidence type="ECO:0000256" key="1">
    <source>
        <dbReference type="SAM" id="SignalP"/>
    </source>
</evidence>
<dbReference type="EMBL" id="JBIYEW010000003">
    <property type="protein sequence ID" value="MFK4641317.1"/>
    <property type="molecule type" value="Genomic_DNA"/>
</dbReference>
<dbReference type="RefSeq" id="WP_404595617.1">
    <property type="nucleotide sequence ID" value="NZ_JBIYEW010000003.1"/>
</dbReference>
<dbReference type="InterPro" id="IPR006059">
    <property type="entry name" value="SBP"/>
</dbReference>